<dbReference type="PANTHER" id="PTHR39337:SF1">
    <property type="entry name" value="BLR5642 PROTEIN"/>
    <property type="match status" value="1"/>
</dbReference>
<keyword evidence="2" id="KW-1185">Reference proteome</keyword>
<comment type="caution">
    <text evidence="1">The sequence shown here is derived from an EMBL/GenBank/DDBJ whole genome shotgun (WGS) entry which is preliminary data.</text>
</comment>
<sequence length="191" mass="21342">MSGVLLVWAKSINKPIGSALRRLNYCREGKTMTIFTIGYEGIDINAFLALLKKYSIDTVIDIREFPGSRKPGFAKTALSNLLNLSGIEYLHVVALGCPKPVREQYKQDNNWKRYTLGFLDHLSNQDQAIAYVADTATYSNCALLCYEADYRFCHRSMVANAVRQYNGIDIVHINSAETKTRKIASPPAAVA</sequence>
<accession>A0ABU4UGR6</accession>
<proteinExistence type="predicted"/>
<protein>
    <submittedName>
        <fullName evidence="1">DUF488 domain-containing protein</fullName>
    </submittedName>
</protein>
<organism evidence="1 2">
    <name type="scientific">Methylomonas defluvii</name>
    <dbReference type="NCBI Taxonomy" id="3045149"/>
    <lineage>
        <taxon>Bacteria</taxon>
        <taxon>Pseudomonadati</taxon>
        <taxon>Pseudomonadota</taxon>
        <taxon>Gammaproteobacteria</taxon>
        <taxon>Methylococcales</taxon>
        <taxon>Methylococcaceae</taxon>
        <taxon>Methylomonas</taxon>
    </lineage>
</organism>
<dbReference type="Proteomes" id="UP001284537">
    <property type="component" value="Unassembled WGS sequence"/>
</dbReference>
<dbReference type="PANTHER" id="PTHR39337">
    <property type="entry name" value="BLR5642 PROTEIN"/>
    <property type="match status" value="1"/>
</dbReference>
<evidence type="ECO:0000313" key="1">
    <source>
        <dbReference type="EMBL" id="MDX8128020.1"/>
    </source>
</evidence>
<dbReference type="Pfam" id="PF04343">
    <property type="entry name" value="DUF488"/>
    <property type="match status" value="1"/>
</dbReference>
<gene>
    <name evidence="1" type="ORF">QLH52_12060</name>
</gene>
<name>A0ABU4UGR6_9GAMM</name>
<reference evidence="1 2" key="1">
    <citation type="submission" date="2023-11" db="EMBL/GenBank/DDBJ databases">
        <authorList>
            <person name="Ouyang M.-Y."/>
        </authorList>
    </citation>
    <scope>NUCLEOTIDE SEQUENCE [LARGE SCALE GENOMIC DNA]</scope>
    <source>
        <strain evidence="1 2">OY6</strain>
    </source>
</reference>
<dbReference type="RefSeq" id="WP_319961712.1">
    <property type="nucleotide sequence ID" value="NZ_JAXARY010000010.1"/>
</dbReference>
<dbReference type="EMBL" id="JAXARY010000010">
    <property type="protein sequence ID" value="MDX8128020.1"/>
    <property type="molecule type" value="Genomic_DNA"/>
</dbReference>
<evidence type="ECO:0000313" key="2">
    <source>
        <dbReference type="Proteomes" id="UP001284537"/>
    </source>
</evidence>
<dbReference type="InterPro" id="IPR007438">
    <property type="entry name" value="DUF488"/>
</dbReference>